<name>A0A0U5JB18_9BACT</name>
<proteinExistence type="predicted"/>
<dbReference type="EMBL" id="LN879502">
    <property type="protein sequence ID" value="CUI16010.1"/>
    <property type="molecule type" value="Genomic_DNA"/>
</dbReference>
<dbReference type="Proteomes" id="UP000069902">
    <property type="component" value="Chromosome cPNK"/>
</dbReference>
<gene>
    <name evidence="1" type="ORF">PNK_0376</name>
</gene>
<keyword evidence="2" id="KW-1185">Reference proteome</keyword>
<dbReference type="InParanoid" id="A0A0U5JB18"/>
<organism evidence="1 2">
    <name type="scientific">Candidatus Protochlamydia naegleriophila</name>
    <dbReference type="NCBI Taxonomy" id="389348"/>
    <lineage>
        <taxon>Bacteria</taxon>
        <taxon>Pseudomonadati</taxon>
        <taxon>Chlamydiota</taxon>
        <taxon>Chlamydiia</taxon>
        <taxon>Parachlamydiales</taxon>
        <taxon>Parachlamydiaceae</taxon>
        <taxon>Candidatus Protochlamydia</taxon>
    </lineage>
</organism>
<sequence>MNKQIFASILFFGMFTFCEATPNTSPLPAHLSLAPINKIDEENIDYLFPVESNLASNPSLQAIFPEIKSNFDGNKILNDLKKNGFYDKSSNMNTISDAIDKYGFYIIRSEFNEQLNVINSFFDRMGTFPKLSFSDKPYENKSDLNNERHFMCDNIAFYFSIKDGVLLPYNLSTKNFKSKRPYFYSDLEGSLEDYLDKAELSAISEILEVVRTSISEYKKEDLELSGKIFLAKEPGTAYRGTNRVEGVKISWHQDRIEEVGKPLNTSEFLLTLVVESNRGAANGLTGGNLLIGSLNEDVGTEERRRAVYELDFRDVSVGAVIPIESGYGYLIEQNRNADKKGNPRVHCHTLGVFELNNENIDAKRNVIICQINTNKRQS</sequence>
<dbReference type="PATRIC" id="fig|389348.3.peg.423"/>
<protein>
    <submittedName>
        <fullName evidence="1">Uncharacterized protein</fullName>
    </submittedName>
</protein>
<evidence type="ECO:0000313" key="1">
    <source>
        <dbReference type="EMBL" id="CUI16010.1"/>
    </source>
</evidence>
<accession>A0A0U5JB18</accession>
<dbReference type="RefSeq" id="WP_032124997.1">
    <property type="nucleotide sequence ID" value="NZ_LN879502.1"/>
</dbReference>
<evidence type="ECO:0000313" key="2">
    <source>
        <dbReference type="Proteomes" id="UP000069902"/>
    </source>
</evidence>
<reference evidence="2" key="1">
    <citation type="submission" date="2015-09" db="EMBL/GenBank/DDBJ databases">
        <authorList>
            <person name="Bertelli C."/>
        </authorList>
    </citation>
    <scope>NUCLEOTIDE SEQUENCE [LARGE SCALE GENOMIC DNA]</scope>
    <source>
        <strain evidence="2">KNic</strain>
    </source>
</reference>
<dbReference type="KEGG" id="pnl:PNK_0376"/>
<dbReference type="AlphaFoldDB" id="A0A0U5JB18"/>